<accession>A0A7W7NYR3</accession>
<name>A0A7W7NYR3_PSENT</name>
<evidence type="ECO:0000313" key="2">
    <source>
        <dbReference type="Proteomes" id="UP000566995"/>
    </source>
</evidence>
<dbReference type="RefSeq" id="WP_184585961.1">
    <property type="nucleotide sequence ID" value="NZ_JACHLI010000001.1"/>
</dbReference>
<dbReference type="EMBL" id="JACHLI010000001">
    <property type="protein sequence ID" value="MBB4861711.1"/>
    <property type="molecule type" value="Genomic_DNA"/>
</dbReference>
<evidence type="ECO:0000313" key="1">
    <source>
        <dbReference type="EMBL" id="MBB4861711.1"/>
    </source>
</evidence>
<comment type="caution">
    <text evidence="1">The sequence shown here is derived from an EMBL/GenBank/DDBJ whole genome shotgun (WGS) entry which is preliminary data.</text>
</comment>
<protein>
    <submittedName>
        <fullName evidence="1">Uncharacterized protein</fullName>
    </submittedName>
</protein>
<dbReference type="Proteomes" id="UP000566995">
    <property type="component" value="Unassembled WGS sequence"/>
</dbReference>
<sequence length="568" mass="63452">MSYNLPGLDAFLKSESERVNHALSSGWENPKVPIYSTLANVEPEGLAAAYVFTATIGDTAVLELIRIRLDGAQVRLEHRDGKTYCSSIHGETTLRAAAYRPFFTVDGPAAMETLCMIQQDTGVQILDEGPWSFLFRQAGDGFMQTYSVLNPEGLLLPHLRADKTIGNSELLRALKRRGKAPGASAEWFEDILCLADPEMIAESGGELLPYRTFFDCDGGNGMRPVASLCKESPAFRESGLNFEEWMLREFSQIDFFKIGLEPEGRSPDIIDKVLIDTFLTPAQRRGEQLVAQQAGTVLCRTKVQYLERFAADRPKKLKHVVEKVRLYAPLAILAAKSRDPKMKHFQNDAINQFHPWRTAAPTFMKELYEVSVGLRQENWLAFSLPSHFYETYQLALQRQGQISEWQAHLLRNVIGTPNTEFLIQKYFQGPSQQDRQKSEMTFCPGTDLMFGNIPHTMACGMDEVDALLKRATGVLNIEGVSSDLSLPDLLALMVAMYLDGRVESRAAKAVVVGALMRSHGFDTLLPLLKAPEEWHSAYVVFGSEPLLPFVSNLPESLQTVMAADTFNL</sequence>
<reference evidence="1 2" key="1">
    <citation type="submission" date="2020-08" db="EMBL/GenBank/DDBJ databases">
        <title>Functional genomics of gut bacteria from endangered species of beetles.</title>
        <authorList>
            <person name="Carlos-Shanley C."/>
        </authorList>
    </citation>
    <scope>NUCLEOTIDE SEQUENCE [LARGE SCALE GENOMIC DNA]</scope>
    <source>
        <strain evidence="1 2">S00179</strain>
    </source>
</reference>
<organism evidence="1 2">
    <name type="scientific">Pseudomonas nitroreducens</name>
    <dbReference type="NCBI Taxonomy" id="46680"/>
    <lineage>
        <taxon>Bacteria</taxon>
        <taxon>Pseudomonadati</taxon>
        <taxon>Pseudomonadota</taxon>
        <taxon>Gammaproteobacteria</taxon>
        <taxon>Pseudomonadales</taxon>
        <taxon>Pseudomonadaceae</taxon>
        <taxon>Pseudomonas</taxon>
    </lineage>
</organism>
<gene>
    <name evidence="1" type="ORF">HNP46_000522</name>
</gene>
<proteinExistence type="predicted"/>
<dbReference type="AlphaFoldDB" id="A0A7W7NYR3"/>